<evidence type="ECO:0000256" key="2">
    <source>
        <dbReference type="ARBA" id="ARBA00023002"/>
    </source>
</evidence>
<dbReference type="Pfam" id="PF00389">
    <property type="entry name" value="2-Hacid_dh"/>
    <property type="match status" value="1"/>
</dbReference>
<dbReference type="GO" id="GO:0051287">
    <property type="term" value="F:NAD binding"/>
    <property type="evidence" value="ECO:0007669"/>
    <property type="project" value="InterPro"/>
</dbReference>
<dbReference type="PANTHER" id="PTHR43761:SF1">
    <property type="entry name" value="D-ISOMER SPECIFIC 2-HYDROXYACID DEHYDROGENASE CATALYTIC DOMAIN-CONTAINING PROTEIN-RELATED"/>
    <property type="match status" value="1"/>
</dbReference>
<evidence type="ECO:0000256" key="1">
    <source>
        <dbReference type="ARBA" id="ARBA00005854"/>
    </source>
</evidence>
<dbReference type="Pfam" id="PF02826">
    <property type="entry name" value="2-Hacid_dh_C"/>
    <property type="match status" value="1"/>
</dbReference>
<proteinExistence type="inferred from homology"/>
<comment type="similarity">
    <text evidence="1 4">Belongs to the D-isomer specific 2-hydroxyacid dehydrogenase family.</text>
</comment>
<dbReference type="GO" id="GO:0047545">
    <property type="term" value="F:(S)-2-hydroxyglutarate dehydrogenase activity"/>
    <property type="evidence" value="ECO:0007669"/>
    <property type="project" value="UniProtKB-ARBA"/>
</dbReference>
<dbReference type="SUPFAM" id="SSF51735">
    <property type="entry name" value="NAD(P)-binding Rossmann-fold domains"/>
    <property type="match status" value="1"/>
</dbReference>
<dbReference type="Gene3D" id="3.40.50.720">
    <property type="entry name" value="NAD(P)-binding Rossmann-like Domain"/>
    <property type="match status" value="2"/>
</dbReference>
<protein>
    <submittedName>
        <fullName evidence="7">3-phosphoglycerate dehydrogenase</fullName>
    </submittedName>
</protein>
<dbReference type="GO" id="GO:0004617">
    <property type="term" value="F:phosphoglycerate dehydrogenase activity"/>
    <property type="evidence" value="ECO:0007669"/>
    <property type="project" value="UniProtKB-ARBA"/>
</dbReference>
<dbReference type="SUPFAM" id="SSF52283">
    <property type="entry name" value="Formate/glycerate dehydrogenase catalytic domain-like"/>
    <property type="match status" value="1"/>
</dbReference>
<dbReference type="RefSeq" id="WP_035377371.1">
    <property type="nucleotide sequence ID" value="NZ_AZQP01000002.1"/>
</dbReference>
<accession>A0A017RYA5</accession>
<evidence type="ECO:0000256" key="3">
    <source>
        <dbReference type="ARBA" id="ARBA00023027"/>
    </source>
</evidence>
<dbReference type="Proteomes" id="UP000019681">
    <property type="component" value="Unassembled WGS sequence"/>
</dbReference>
<evidence type="ECO:0000313" key="8">
    <source>
        <dbReference type="Proteomes" id="UP000019681"/>
    </source>
</evidence>
<dbReference type="PANTHER" id="PTHR43761">
    <property type="entry name" value="D-ISOMER SPECIFIC 2-HYDROXYACID DEHYDROGENASE FAMILY PROTEIN (AFU_ORTHOLOGUE AFUA_1G13630)"/>
    <property type="match status" value="1"/>
</dbReference>
<dbReference type="OrthoDB" id="9805416at2"/>
<dbReference type="AlphaFoldDB" id="A0A017RYA5"/>
<evidence type="ECO:0000259" key="6">
    <source>
        <dbReference type="Pfam" id="PF02826"/>
    </source>
</evidence>
<evidence type="ECO:0000256" key="4">
    <source>
        <dbReference type="RuleBase" id="RU003719"/>
    </source>
</evidence>
<dbReference type="InterPro" id="IPR006139">
    <property type="entry name" value="D-isomer_2_OHA_DH_cat_dom"/>
</dbReference>
<dbReference type="STRING" id="1403537.Q428_01075"/>
<sequence length="303" mass="33315">MIRILAADGMEKSAITKLTEMGFEVVERHYEETELAEEIKNFDVVVVRSATKIRKPIIDAALETKRLKLIIRGGVGVDNIDVDYARANGIEVNNTPNASSASVAELAIGHMFTLARFIHSANVTMRQGKWNKKHYEGIELAGKTLGLVGFGRIAKETAKRAEALGMKIVYTDICGPMDGYERYRFCTLDELLQVSDFVSLHIPFNKNQGPVIGKEQINRMKDGAYIINCARGGVVSEDDLLEALDSGKLAGAALDVFVEEPTKNMALCSHEKVSLTPHIGASTVEAQERIGEEIVDIITKFFA</sequence>
<feature type="domain" description="D-isomer specific 2-hydroxyacid dehydrogenase NAD-binding" evidence="6">
    <location>
        <begin position="108"/>
        <end position="280"/>
    </location>
</feature>
<organism evidence="7 8">
    <name type="scientific">Fervidicella metallireducens AeB</name>
    <dbReference type="NCBI Taxonomy" id="1403537"/>
    <lineage>
        <taxon>Bacteria</taxon>
        <taxon>Bacillati</taxon>
        <taxon>Bacillota</taxon>
        <taxon>Clostridia</taxon>
        <taxon>Eubacteriales</taxon>
        <taxon>Clostridiaceae</taxon>
        <taxon>Fervidicella</taxon>
    </lineage>
</organism>
<evidence type="ECO:0000313" key="7">
    <source>
        <dbReference type="EMBL" id="EYE89642.1"/>
    </source>
</evidence>
<dbReference type="InterPro" id="IPR036291">
    <property type="entry name" value="NAD(P)-bd_dom_sf"/>
</dbReference>
<evidence type="ECO:0000259" key="5">
    <source>
        <dbReference type="Pfam" id="PF00389"/>
    </source>
</evidence>
<dbReference type="InterPro" id="IPR006140">
    <property type="entry name" value="D-isomer_DH_NAD-bd"/>
</dbReference>
<dbReference type="CDD" id="cd05303">
    <property type="entry name" value="PGDH_2"/>
    <property type="match status" value="1"/>
</dbReference>
<dbReference type="EMBL" id="AZQP01000002">
    <property type="protein sequence ID" value="EYE89642.1"/>
    <property type="molecule type" value="Genomic_DNA"/>
</dbReference>
<dbReference type="GO" id="GO:0006564">
    <property type="term" value="P:L-serine biosynthetic process"/>
    <property type="evidence" value="ECO:0007669"/>
    <property type="project" value="UniProtKB-ARBA"/>
</dbReference>
<keyword evidence="8" id="KW-1185">Reference proteome</keyword>
<gene>
    <name evidence="7" type="ORF">Q428_01075</name>
</gene>
<feature type="domain" description="D-isomer specific 2-hydroxyacid dehydrogenase catalytic" evidence="5">
    <location>
        <begin position="7"/>
        <end position="302"/>
    </location>
</feature>
<keyword evidence="3" id="KW-0520">NAD</keyword>
<dbReference type="InterPro" id="IPR050418">
    <property type="entry name" value="D-iso_2-hydroxyacid_DH_PdxB"/>
</dbReference>
<comment type="caution">
    <text evidence="7">The sequence shown here is derived from an EMBL/GenBank/DDBJ whole genome shotgun (WGS) entry which is preliminary data.</text>
</comment>
<keyword evidence="2 4" id="KW-0560">Oxidoreductase</keyword>
<reference evidence="7 8" key="1">
    <citation type="journal article" date="2014" name="Genome Announc.">
        <title>Draft Genome Sequence of Fervidicella metallireducens Strain AeBT, an Iron-Reducing Thermoanaerobe from the Great Artesian Basin.</title>
        <authorList>
            <person name="Patel B.K."/>
        </authorList>
    </citation>
    <scope>NUCLEOTIDE SEQUENCE [LARGE SCALE GENOMIC DNA]</scope>
    <source>
        <strain evidence="7 8">AeB</strain>
    </source>
</reference>
<dbReference type="FunFam" id="3.40.50.720:FF:000041">
    <property type="entry name" value="D-3-phosphoglycerate dehydrogenase"/>
    <property type="match status" value="1"/>
</dbReference>
<name>A0A017RYA5_9CLOT</name>